<dbReference type="InterPro" id="IPR003613">
    <property type="entry name" value="Ubox_domain"/>
</dbReference>
<keyword evidence="4 5" id="KW-0833">Ubl conjugation pathway</keyword>
<dbReference type="STRING" id="4155.A0A022PP86"/>
<evidence type="ECO:0000259" key="6">
    <source>
        <dbReference type="PROSITE" id="PS51698"/>
    </source>
</evidence>
<dbReference type="InterPro" id="IPR013083">
    <property type="entry name" value="Znf_RING/FYVE/PHD"/>
</dbReference>
<dbReference type="GO" id="GO:0061630">
    <property type="term" value="F:ubiquitin protein ligase activity"/>
    <property type="evidence" value="ECO:0007669"/>
    <property type="project" value="UniProtKB-UniRule"/>
</dbReference>
<evidence type="ECO:0000256" key="4">
    <source>
        <dbReference type="ARBA" id="ARBA00022786"/>
    </source>
</evidence>
<dbReference type="InterPro" id="IPR058678">
    <property type="entry name" value="ARM_PUB"/>
</dbReference>
<dbReference type="InterPro" id="IPR045185">
    <property type="entry name" value="PUB22/23/24-like"/>
</dbReference>
<proteinExistence type="predicted"/>
<evidence type="ECO:0000256" key="3">
    <source>
        <dbReference type="ARBA" id="ARBA00022679"/>
    </source>
</evidence>
<dbReference type="Pfam" id="PF25598">
    <property type="entry name" value="ARM_PUB"/>
    <property type="match status" value="1"/>
</dbReference>
<dbReference type="AlphaFoldDB" id="A0A022PP86"/>
<dbReference type="GO" id="GO:0016567">
    <property type="term" value="P:protein ubiquitination"/>
    <property type="evidence" value="ECO:0007669"/>
    <property type="project" value="UniProtKB-UniRule"/>
</dbReference>
<reference evidence="7 8" key="1">
    <citation type="journal article" date="2013" name="Proc. Natl. Acad. Sci. U.S.A.">
        <title>Fine-scale variation in meiotic recombination in Mimulus inferred from population shotgun sequencing.</title>
        <authorList>
            <person name="Hellsten U."/>
            <person name="Wright K.M."/>
            <person name="Jenkins J."/>
            <person name="Shu S."/>
            <person name="Yuan Y."/>
            <person name="Wessler S.R."/>
            <person name="Schmutz J."/>
            <person name="Willis J.H."/>
            <person name="Rokhsar D.S."/>
        </authorList>
    </citation>
    <scope>NUCLEOTIDE SEQUENCE [LARGE SCALE GENOMIC DNA]</scope>
    <source>
        <strain evidence="8">cv. DUN x IM62</strain>
    </source>
</reference>
<evidence type="ECO:0000256" key="1">
    <source>
        <dbReference type="ARBA" id="ARBA00000900"/>
    </source>
</evidence>
<dbReference type="eggNOG" id="ENOG502QR1A">
    <property type="taxonomic scope" value="Eukaryota"/>
</dbReference>
<dbReference type="UniPathway" id="UPA00143"/>
<dbReference type="Pfam" id="PF04564">
    <property type="entry name" value="U-box"/>
    <property type="match status" value="1"/>
</dbReference>
<dbReference type="Gene3D" id="3.30.40.10">
    <property type="entry name" value="Zinc/RING finger domain, C3HC4 (zinc finger)"/>
    <property type="match status" value="1"/>
</dbReference>
<protein>
    <recommendedName>
        <fullName evidence="5 6">U-box domain-containing protein</fullName>
        <ecNumber evidence="5">2.3.2.27</ecNumber>
    </recommendedName>
    <alternativeName>
        <fullName evidence="5">RING-type E3 ubiquitin transferase PUB</fullName>
    </alternativeName>
</protein>
<sequence length="418" mass="45772">MAEIEVPHYFICPISLEIMKDPVTVSTGITYDRESIEKWIFSQNNQTCPVTKQLLVSSDAAAAAADLTPNITVRRLIQSWCTLHAVERLPTPKPPATKPQILKLLRDAAKSPPQAQIKCLQKLRSIAAQNETNKRCMETAGAAEFLAAFVVGKSNLQSGLEEDLKACDEAMAVLHGLRLTESGLKTLSLNGEFVGSLTPLMQRGSDESRAYSIMLLQQIVEVAEPSHLINLRPDFFVETTQILKDQICEKASKSALKVLINVCAWGRNRIKAVEAGLVAVIIDLLLDLPSSSSEKKSACEMMLTALDLVCQCAEGRAEVVNHAAGLAVVSKKILRVSPLASERGVRILYSISRFSAGGNNGILQEMLQIGVVAKLCLIMQVDCGVRTKERAREMLKLHSRAWRNSPCLPRNLLSSYPS</sequence>
<evidence type="ECO:0000256" key="5">
    <source>
        <dbReference type="RuleBase" id="RU369093"/>
    </source>
</evidence>
<evidence type="ECO:0000313" key="7">
    <source>
        <dbReference type="EMBL" id="EYU18112.1"/>
    </source>
</evidence>
<gene>
    <name evidence="7" type="ORF">MIMGU_mgv1a007124mg</name>
</gene>
<feature type="domain" description="U-box" evidence="6">
    <location>
        <begin position="5"/>
        <end position="87"/>
    </location>
</feature>
<dbReference type="SMART" id="SM00504">
    <property type="entry name" value="Ubox"/>
    <property type="match status" value="1"/>
</dbReference>
<dbReference type="CDD" id="cd16664">
    <property type="entry name" value="RING-Ubox_PUB"/>
    <property type="match status" value="1"/>
</dbReference>
<dbReference type="InterPro" id="IPR016024">
    <property type="entry name" value="ARM-type_fold"/>
</dbReference>
<dbReference type="PANTHER" id="PTHR22849">
    <property type="entry name" value="WDSAM1 PROTEIN"/>
    <property type="match status" value="1"/>
</dbReference>
<name>A0A022PP86_ERYGU</name>
<keyword evidence="3 5" id="KW-0808">Transferase</keyword>
<dbReference type="PROSITE" id="PS51698">
    <property type="entry name" value="U_BOX"/>
    <property type="match status" value="1"/>
</dbReference>
<dbReference type="InterPro" id="IPR011989">
    <property type="entry name" value="ARM-like"/>
</dbReference>
<comment type="pathway">
    <text evidence="2 5">Protein modification; protein ubiquitination.</text>
</comment>
<dbReference type="InterPro" id="IPR045210">
    <property type="entry name" value="RING-Ubox_PUB"/>
</dbReference>
<comment type="function">
    <text evidence="5">Functions as an E3 ubiquitin ligase.</text>
</comment>
<dbReference type="OMA" id="EIDIPCF"/>
<dbReference type="SUPFAM" id="SSF57850">
    <property type="entry name" value="RING/U-box"/>
    <property type="match status" value="1"/>
</dbReference>
<dbReference type="PANTHER" id="PTHR22849:SF132">
    <property type="entry name" value="E3 UBIQUITIN-PROTEIN LIGASE PUB23"/>
    <property type="match status" value="1"/>
</dbReference>
<dbReference type="OrthoDB" id="10064100at2759"/>
<accession>A0A022PP86</accession>
<keyword evidence="8" id="KW-1185">Reference proteome</keyword>
<dbReference type="Proteomes" id="UP000030748">
    <property type="component" value="Unassembled WGS sequence"/>
</dbReference>
<dbReference type="EMBL" id="KI632337">
    <property type="protein sequence ID" value="EYU18112.1"/>
    <property type="molecule type" value="Genomic_DNA"/>
</dbReference>
<dbReference type="KEGG" id="egt:105950028"/>
<comment type="catalytic activity">
    <reaction evidence="1 5">
        <text>S-ubiquitinyl-[E2 ubiquitin-conjugating enzyme]-L-cysteine + [acceptor protein]-L-lysine = [E2 ubiquitin-conjugating enzyme]-L-cysteine + N(6)-ubiquitinyl-[acceptor protein]-L-lysine.</text>
        <dbReference type="EC" id="2.3.2.27"/>
    </reaction>
</comment>
<organism evidence="7 8">
    <name type="scientific">Erythranthe guttata</name>
    <name type="common">Yellow monkey flower</name>
    <name type="synonym">Mimulus guttatus</name>
    <dbReference type="NCBI Taxonomy" id="4155"/>
    <lineage>
        <taxon>Eukaryota</taxon>
        <taxon>Viridiplantae</taxon>
        <taxon>Streptophyta</taxon>
        <taxon>Embryophyta</taxon>
        <taxon>Tracheophyta</taxon>
        <taxon>Spermatophyta</taxon>
        <taxon>Magnoliopsida</taxon>
        <taxon>eudicotyledons</taxon>
        <taxon>Gunneridae</taxon>
        <taxon>Pentapetalae</taxon>
        <taxon>asterids</taxon>
        <taxon>lamiids</taxon>
        <taxon>Lamiales</taxon>
        <taxon>Phrymaceae</taxon>
        <taxon>Erythranthe</taxon>
    </lineage>
</organism>
<dbReference type="PhylomeDB" id="A0A022PP86"/>
<dbReference type="SUPFAM" id="SSF48371">
    <property type="entry name" value="ARM repeat"/>
    <property type="match status" value="1"/>
</dbReference>
<evidence type="ECO:0000256" key="2">
    <source>
        <dbReference type="ARBA" id="ARBA00004906"/>
    </source>
</evidence>
<dbReference type="Gene3D" id="1.25.10.10">
    <property type="entry name" value="Leucine-rich Repeat Variant"/>
    <property type="match status" value="1"/>
</dbReference>
<dbReference type="EC" id="2.3.2.27" evidence="5"/>
<evidence type="ECO:0000313" key="8">
    <source>
        <dbReference type="Proteomes" id="UP000030748"/>
    </source>
</evidence>